<proteinExistence type="predicted"/>
<dbReference type="SUPFAM" id="SSF56436">
    <property type="entry name" value="C-type lectin-like"/>
    <property type="match status" value="1"/>
</dbReference>
<dbReference type="InterPro" id="IPR042095">
    <property type="entry name" value="SUMF_sf"/>
</dbReference>
<evidence type="ECO:0000313" key="3">
    <source>
        <dbReference type="Proteomes" id="UP000676776"/>
    </source>
</evidence>
<feature type="domain" description="Sulfatase-modifying factor enzyme-like" evidence="1">
    <location>
        <begin position="42"/>
        <end position="435"/>
    </location>
</feature>
<dbReference type="NCBIfam" id="TIGR03525">
    <property type="entry name" value="GldK"/>
    <property type="match status" value="1"/>
</dbReference>
<dbReference type="Proteomes" id="UP000676776">
    <property type="component" value="Unassembled WGS sequence"/>
</dbReference>
<keyword evidence="3" id="KW-1185">Reference proteome</keyword>
<gene>
    <name evidence="2" type="primary">gldK</name>
    <name evidence="2" type="ORF">J4050_04030</name>
</gene>
<name>A0ABS3T2E3_9FLAO</name>
<dbReference type="PROSITE" id="PS51257">
    <property type="entry name" value="PROKAR_LIPOPROTEIN"/>
    <property type="match status" value="1"/>
</dbReference>
<dbReference type="InterPro" id="IPR005532">
    <property type="entry name" value="SUMF_dom"/>
</dbReference>
<keyword evidence="2" id="KW-0449">Lipoprotein</keyword>
<dbReference type="Pfam" id="PF03781">
    <property type="entry name" value="FGE-sulfatase"/>
    <property type="match status" value="1"/>
</dbReference>
<dbReference type="InterPro" id="IPR016187">
    <property type="entry name" value="CTDL_fold"/>
</dbReference>
<evidence type="ECO:0000313" key="2">
    <source>
        <dbReference type="EMBL" id="MBO3115900.1"/>
    </source>
</evidence>
<dbReference type="InterPro" id="IPR051043">
    <property type="entry name" value="Sulfatase_Mod_Factor_Kinase"/>
</dbReference>
<dbReference type="Gene3D" id="3.90.1580.10">
    <property type="entry name" value="paralog of FGE (formylglycine-generating enzyme)"/>
    <property type="match status" value="2"/>
</dbReference>
<dbReference type="PANTHER" id="PTHR23150:SF19">
    <property type="entry name" value="FORMYLGLYCINE-GENERATING ENZYME"/>
    <property type="match status" value="1"/>
</dbReference>
<sequence>MNIKKFILLTTVLVLVASCNSGDRGQLVGVKGKKWHPEKPYGMTLVPGGAFIMGKSDDDIAGVNDAPTKTATVRAFYMDETEITNSEYRQFVEWVRDSTLRLKLAEMADLEGKTPGNGDIGEFAYVDSNPDDMNAYESYMLNTYGNEQRKINRDIDLIFDTDDYPDELYAEVMDGMYLPLEESYNGQRTWDVKQFKFQYTYMDIQKAAKDRSLKRSDVIIREEVEVYPDTTSWIRDFAYSYNEPMHNDYFWHDAYGDYPVVGVSWKQAQAFCQWRTLYHNGYQKGRGRQAVNAYRLPSEAEWEYAARGGLQGASYPWGGPYTKNDRGCFMANFKPLRGDYAADQALYTVEADAYDPNDFNLYNMAGNVSEWVNGSYDPGSYEYASTINPNVNDAENSRKVVRGGSWKDVAYFLQVSSRDYEYADSARSYIGFRTVQDYMGTEVTQNAATN</sequence>
<comment type="caution">
    <text evidence="2">The sequence shown here is derived from an EMBL/GenBank/DDBJ whole genome shotgun (WGS) entry which is preliminary data.</text>
</comment>
<dbReference type="EMBL" id="JAGEVF010000002">
    <property type="protein sequence ID" value="MBO3115900.1"/>
    <property type="molecule type" value="Genomic_DNA"/>
</dbReference>
<protein>
    <submittedName>
        <fullName evidence="2">Gliding motility lipoprotein GldK</fullName>
    </submittedName>
</protein>
<evidence type="ECO:0000259" key="1">
    <source>
        <dbReference type="Pfam" id="PF03781"/>
    </source>
</evidence>
<organism evidence="2 3">
    <name type="scientific">Winogradskyella pelagia</name>
    <dbReference type="NCBI Taxonomy" id="2819984"/>
    <lineage>
        <taxon>Bacteria</taxon>
        <taxon>Pseudomonadati</taxon>
        <taxon>Bacteroidota</taxon>
        <taxon>Flavobacteriia</taxon>
        <taxon>Flavobacteriales</taxon>
        <taxon>Flavobacteriaceae</taxon>
        <taxon>Winogradskyella</taxon>
    </lineage>
</organism>
<dbReference type="InterPro" id="IPR019866">
    <property type="entry name" value="Glid_motil-assoc_lipo_GldK"/>
</dbReference>
<accession>A0ABS3T2E3</accession>
<dbReference type="RefSeq" id="WP_208152665.1">
    <property type="nucleotide sequence ID" value="NZ_JAGEVF010000002.1"/>
</dbReference>
<reference evidence="2 3" key="1">
    <citation type="submission" date="2021-03" db="EMBL/GenBank/DDBJ databases">
        <title>Winogradskyella sp. nov., isolated from costal sediment.</title>
        <authorList>
            <person name="Gao C."/>
        </authorList>
    </citation>
    <scope>NUCLEOTIDE SEQUENCE [LARGE SCALE GENOMIC DNA]</scope>
    <source>
        <strain evidence="2 3">DF17</strain>
    </source>
</reference>
<dbReference type="PANTHER" id="PTHR23150">
    <property type="entry name" value="SULFATASE MODIFYING FACTOR 1, 2"/>
    <property type="match status" value="1"/>
</dbReference>